<name>A0ABR6HTF7_9RHOB</name>
<gene>
    <name evidence="2" type="ORF">FHS00_003434</name>
</gene>
<dbReference type="InterPro" id="IPR012337">
    <property type="entry name" value="RNaseH-like_sf"/>
</dbReference>
<keyword evidence="3" id="KW-1185">Reference proteome</keyword>
<protein>
    <submittedName>
        <fullName evidence="2">Transposase</fullName>
    </submittedName>
</protein>
<dbReference type="PROSITE" id="PS50994">
    <property type="entry name" value="INTEGRASE"/>
    <property type="match status" value="1"/>
</dbReference>
<feature type="domain" description="Integrase catalytic" evidence="1">
    <location>
        <begin position="104"/>
        <end position="265"/>
    </location>
</feature>
<evidence type="ECO:0000313" key="3">
    <source>
        <dbReference type="Proteomes" id="UP000576152"/>
    </source>
</evidence>
<dbReference type="InterPro" id="IPR036397">
    <property type="entry name" value="RNaseH_sf"/>
</dbReference>
<dbReference type="Proteomes" id="UP000576152">
    <property type="component" value="Unassembled WGS sequence"/>
</dbReference>
<dbReference type="EMBL" id="JACIBX010000021">
    <property type="protein sequence ID" value="MBB3713827.1"/>
    <property type="molecule type" value="Genomic_DNA"/>
</dbReference>
<dbReference type="InterPro" id="IPR025948">
    <property type="entry name" value="HTH-like_dom"/>
</dbReference>
<proteinExistence type="predicted"/>
<dbReference type="Gene3D" id="3.30.420.10">
    <property type="entry name" value="Ribonuclease H-like superfamily/Ribonuclease H"/>
    <property type="match status" value="1"/>
</dbReference>
<dbReference type="InterPro" id="IPR048020">
    <property type="entry name" value="Transpos_IS3"/>
</dbReference>
<dbReference type="PANTHER" id="PTHR47515:SF1">
    <property type="entry name" value="BLR2054 PROTEIN"/>
    <property type="match status" value="1"/>
</dbReference>
<dbReference type="Pfam" id="PF13276">
    <property type="entry name" value="HTH_21"/>
    <property type="match status" value="1"/>
</dbReference>
<comment type="caution">
    <text evidence="2">The sequence shown here is derived from an EMBL/GenBank/DDBJ whole genome shotgun (WGS) entry which is preliminary data.</text>
</comment>
<evidence type="ECO:0000259" key="1">
    <source>
        <dbReference type="PROSITE" id="PS50994"/>
    </source>
</evidence>
<dbReference type="SUPFAM" id="SSF53098">
    <property type="entry name" value="Ribonuclease H-like"/>
    <property type="match status" value="1"/>
</dbReference>
<reference evidence="2 3" key="1">
    <citation type="submission" date="2020-08" db="EMBL/GenBank/DDBJ databases">
        <title>Genomic Encyclopedia of Type Strains, Phase III (KMG-III): the genomes of soil and plant-associated and newly described type strains.</title>
        <authorList>
            <person name="Whitman W."/>
        </authorList>
    </citation>
    <scope>NUCLEOTIDE SEQUENCE [LARGE SCALE GENOMIC DNA]</scope>
    <source>
        <strain evidence="2 3">CECT 8572</strain>
    </source>
</reference>
<evidence type="ECO:0000313" key="2">
    <source>
        <dbReference type="EMBL" id="MBB3713827.1"/>
    </source>
</evidence>
<sequence>MVDYLQGAFRVSIRRGCALLGLQKSTYYYRARRPSQAALRLRIREIAETRVRYGYRRIHVLLRREGWAVNAKRVYRLYFEEGLQIRNKRPKRKVAAKLREDRRPASGPNDVWAMDFLSDQLFNGSKIRVLTIADAFTKLSPAIDVRSRYTAADVVATLERVTREHGIPRSIRVDQGPEFISKDFDLWAWMNGVILDFSRPGKPTDNAFAEAFNGKVRAECIDQNWFLSVEDARLKCEAYRHEYNHERPHSSIGNKTPIEFMKAISITCPLMA</sequence>
<dbReference type="PANTHER" id="PTHR47515">
    <property type="entry name" value="LOW CALCIUM RESPONSE LOCUS PROTEIN T"/>
    <property type="match status" value="1"/>
</dbReference>
<accession>A0ABR6HTF7</accession>
<dbReference type="InterPro" id="IPR001584">
    <property type="entry name" value="Integrase_cat-core"/>
</dbReference>
<dbReference type="Pfam" id="PF13683">
    <property type="entry name" value="rve_3"/>
    <property type="match status" value="1"/>
</dbReference>
<dbReference type="NCBIfam" id="NF033516">
    <property type="entry name" value="transpos_IS3"/>
    <property type="match status" value="1"/>
</dbReference>
<organism evidence="2 3">
    <name type="scientific">Limimaricola variabilis</name>
    <dbReference type="NCBI Taxonomy" id="1492771"/>
    <lineage>
        <taxon>Bacteria</taxon>
        <taxon>Pseudomonadati</taxon>
        <taxon>Pseudomonadota</taxon>
        <taxon>Alphaproteobacteria</taxon>
        <taxon>Rhodobacterales</taxon>
        <taxon>Paracoccaceae</taxon>
        <taxon>Limimaricola</taxon>
    </lineage>
</organism>